<reference evidence="13" key="2">
    <citation type="submission" date="2025-08" db="UniProtKB">
        <authorList>
            <consortium name="Ensembl"/>
        </authorList>
    </citation>
    <scope>IDENTIFICATION</scope>
</reference>
<evidence type="ECO:0000256" key="8">
    <source>
        <dbReference type="ARBA" id="ARBA00022833"/>
    </source>
</evidence>
<proteinExistence type="inferred from homology"/>
<keyword evidence="9" id="KW-0175">Coiled coil</keyword>
<reference evidence="13" key="1">
    <citation type="submission" date="2014-08" db="EMBL/GenBank/DDBJ databases">
        <authorList>
            <person name="Senf B."/>
            <person name="Petzold A."/>
            <person name="Downie B.R."/>
            <person name="Koch P."/>
            <person name="Platzer M."/>
        </authorList>
    </citation>
    <scope>NUCLEOTIDE SEQUENCE [LARGE SCALE GENOMIC DNA]</scope>
    <source>
        <strain evidence="13">GRZ</strain>
    </source>
</reference>
<keyword evidence="7" id="KW-0863">Zinc-finger</keyword>
<comment type="similarity">
    <text evidence="2">Belongs to the UVSSA family.</text>
</comment>
<dbReference type="AlphaFoldDB" id="A0A8C6M4R1"/>
<accession>A0A8C6M4R1</accession>
<evidence type="ECO:0000313" key="13">
    <source>
        <dbReference type="Ensembl" id="ENSNFUP00015028564.1"/>
    </source>
</evidence>
<dbReference type="GO" id="GO:0008270">
    <property type="term" value="F:zinc ion binding"/>
    <property type="evidence" value="ECO:0007669"/>
    <property type="project" value="UniProtKB-KW"/>
</dbReference>
<protein>
    <recommendedName>
        <fullName evidence="3">UV-stimulated scaffold protein A</fullName>
    </recommendedName>
</protein>
<organism evidence="13 14">
    <name type="scientific">Nothobranchius furzeri</name>
    <name type="common">Turquoise killifish</name>
    <dbReference type="NCBI Taxonomy" id="105023"/>
    <lineage>
        <taxon>Eukaryota</taxon>
        <taxon>Metazoa</taxon>
        <taxon>Chordata</taxon>
        <taxon>Craniata</taxon>
        <taxon>Vertebrata</taxon>
        <taxon>Euteleostomi</taxon>
        <taxon>Actinopterygii</taxon>
        <taxon>Neopterygii</taxon>
        <taxon>Teleostei</taxon>
        <taxon>Neoteleostei</taxon>
        <taxon>Acanthomorphata</taxon>
        <taxon>Ovalentaria</taxon>
        <taxon>Atherinomorphae</taxon>
        <taxon>Cyprinodontiformes</taxon>
        <taxon>Nothobranchiidae</taxon>
        <taxon>Nothobranchius</taxon>
    </lineage>
</organism>
<evidence type="ECO:0000256" key="2">
    <source>
        <dbReference type="ARBA" id="ARBA00009240"/>
    </source>
</evidence>
<evidence type="ECO:0000256" key="9">
    <source>
        <dbReference type="ARBA" id="ARBA00023054"/>
    </source>
</evidence>
<evidence type="ECO:0000259" key="12">
    <source>
        <dbReference type="Pfam" id="PF09740"/>
    </source>
</evidence>
<dbReference type="GO" id="GO:0000993">
    <property type="term" value="F:RNA polymerase II complex binding"/>
    <property type="evidence" value="ECO:0007669"/>
    <property type="project" value="TreeGrafter"/>
</dbReference>
<feature type="compositionally biased region" description="Basic and acidic residues" evidence="11">
    <location>
        <begin position="651"/>
        <end position="666"/>
    </location>
</feature>
<dbReference type="InterPro" id="IPR018610">
    <property type="entry name" value="UVSSA"/>
</dbReference>
<keyword evidence="8" id="KW-0862">Zinc</keyword>
<evidence type="ECO:0000313" key="14">
    <source>
        <dbReference type="Proteomes" id="UP000694548"/>
    </source>
</evidence>
<keyword evidence="14" id="KW-1185">Reference proteome</keyword>
<dbReference type="Ensembl" id="ENSNFUT00015029843.1">
    <property type="protein sequence ID" value="ENSNFUP00015028564.1"/>
    <property type="gene ID" value="ENSNFUG00015013823.1"/>
</dbReference>
<feature type="domain" description="UV-stimulated scaffold protein A C-terminal" evidence="12">
    <location>
        <begin position="528"/>
        <end position="632"/>
    </location>
</feature>
<evidence type="ECO:0000256" key="11">
    <source>
        <dbReference type="SAM" id="MobiDB-lite"/>
    </source>
</evidence>
<keyword evidence="5" id="KW-0479">Metal-binding</keyword>
<keyword evidence="6" id="KW-0227">DNA damage</keyword>
<feature type="compositionally biased region" description="Basic residues" evidence="11">
    <location>
        <begin position="680"/>
        <end position="689"/>
    </location>
</feature>
<name>A0A8C6M4R1_NOTFU</name>
<feature type="compositionally biased region" description="Basic and acidic residues" evidence="11">
    <location>
        <begin position="239"/>
        <end position="296"/>
    </location>
</feature>
<dbReference type="GO" id="GO:0009411">
    <property type="term" value="P:response to UV"/>
    <property type="evidence" value="ECO:0007669"/>
    <property type="project" value="InterPro"/>
</dbReference>
<feature type="compositionally biased region" description="Basic and acidic residues" evidence="11">
    <location>
        <begin position="427"/>
        <end position="445"/>
    </location>
</feature>
<comment type="subcellular location">
    <subcellularLocation>
        <location evidence="1">Chromosome</location>
    </subcellularLocation>
</comment>
<gene>
    <name evidence="13" type="primary">uvssa</name>
</gene>
<dbReference type="InterPro" id="IPR049431">
    <property type="entry name" value="UVSSA_C"/>
</dbReference>
<feature type="region of interest" description="Disordered" evidence="11">
    <location>
        <begin position="412"/>
        <end position="493"/>
    </location>
</feature>
<keyword evidence="4" id="KW-0158">Chromosome</keyword>
<dbReference type="GeneTree" id="ENSGT00940000164256"/>
<evidence type="ECO:0000256" key="4">
    <source>
        <dbReference type="ARBA" id="ARBA00022454"/>
    </source>
</evidence>
<feature type="compositionally biased region" description="Acidic residues" evidence="11">
    <location>
        <begin position="415"/>
        <end position="426"/>
    </location>
</feature>
<dbReference type="GO" id="GO:0006283">
    <property type="term" value="P:transcription-coupled nucleotide-excision repair"/>
    <property type="evidence" value="ECO:0007669"/>
    <property type="project" value="TreeGrafter"/>
</dbReference>
<sequence length="780" mass="88676">MDSSQRQQLSELVEDLTTSGQMQLNQDKMKKLKNICRVSNECIDHVYHSAMSQLNQDHAEIRLSAFQVISELFSRSHHFRTLLVENFQVFLELTVETDTEQPLPPPKEAAKKLRSQAIQTIQSWQASYGSAYKKLALGYHFLKQVKKVDFQDAEARTVAERRREEERSRKMETIYRARVQAAAAEMEESSQDIEAALTEMDSCMKLLFPDFSPSDFLSARSSSDSKPDPDCPSEGDEPCCSKDLQRSRRGGHVQEEEREKGDEENITRKEGRGMAGEEREDAEFKEHRDRRVKECEMESDEEEESVDEGSFIRNSGLVSYSYSLNVSLGPALRVEETDDNEPVVSTMMELHQLLTTKYLPAVNTWVQVFTKSHAEPQLLRRALDLKKSLEAAVNKHKELNIDHKSRIRKVMTAPLDDDEEEDDFEEVPEKEGYEPHIPEHLRAEYGLDPSPSTSAAPLSQHKPPAALLPSTSSSSSRRLKRLQEEEQDPTSAASTLRLLRQKFQSQPSSSSLLDSTAAPSGSDQKAAEVPVVPFGLDLYYWGQEQPNAGKIIKSTSQHQFWVPAEVEEEVENKDLLASSRSRYISFPGTFIPVDHFCRAPLGNGKLCQRQDRIKCPFHGRIVPRDSEGRPCREEDRRREEEERRKRRKRREQQPDWRDPELMRDIEAATGEDLGSDHVPGKKRKGKKKYPNLSDLKQSSNTLRSRLEKKIFNKSALRRVAQGSSGPEDTYALLSCESEPLMRPGLNPPELLFVSSCSEGPRHQVQMADQSFGGAAVCLRV</sequence>
<dbReference type="PANTHER" id="PTHR28670:SF1">
    <property type="entry name" value="UV-STIMULATED SCAFFOLD PROTEIN A"/>
    <property type="match status" value="1"/>
</dbReference>
<evidence type="ECO:0000256" key="5">
    <source>
        <dbReference type="ARBA" id="ARBA00022723"/>
    </source>
</evidence>
<feature type="compositionally biased region" description="Acidic residues" evidence="11">
    <location>
        <begin position="297"/>
        <end position="307"/>
    </location>
</feature>
<evidence type="ECO:0000256" key="10">
    <source>
        <dbReference type="ARBA" id="ARBA00023204"/>
    </source>
</evidence>
<evidence type="ECO:0000256" key="1">
    <source>
        <dbReference type="ARBA" id="ARBA00004286"/>
    </source>
</evidence>
<dbReference type="Pfam" id="PF09740">
    <property type="entry name" value="DUF2043"/>
    <property type="match status" value="1"/>
</dbReference>
<feature type="compositionally biased region" description="Low complexity" evidence="11">
    <location>
        <begin position="462"/>
        <end position="476"/>
    </location>
</feature>
<dbReference type="Pfam" id="PF20867">
    <property type="entry name" value="UVSSA_N"/>
    <property type="match status" value="1"/>
</dbReference>
<feature type="compositionally biased region" description="Low complexity" evidence="11">
    <location>
        <begin position="505"/>
        <end position="520"/>
    </location>
</feature>
<evidence type="ECO:0000256" key="6">
    <source>
        <dbReference type="ARBA" id="ARBA00022763"/>
    </source>
</evidence>
<dbReference type="InterPro" id="IPR049408">
    <property type="entry name" value="UVSSA_N_a-solenoid_rpt"/>
</dbReference>
<dbReference type="Proteomes" id="UP000694548">
    <property type="component" value="Chromosome sgr01"/>
</dbReference>
<feature type="compositionally biased region" description="Basic and acidic residues" evidence="11">
    <location>
        <begin position="624"/>
        <end position="643"/>
    </location>
</feature>
<keyword evidence="10" id="KW-0234">DNA repair</keyword>
<feature type="region of interest" description="Disordered" evidence="11">
    <location>
        <begin position="624"/>
        <end position="701"/>
    </location>
</feature>
<reference evidence="13" key="3">
    <citation type="submission" date="2025-09" db="UniProtKB">
        <authorList>
            <consortium name="Ensembl"/>
        </authorList>
    </citation>
    <scope>IDENTIFICATION</scope>
</reference>
<dbReference type="PANTHER" id="PTHR28670">
    <property type="entry name" value="UV-STIMULATED SCAFFOLD PROTEIN A"/>
    <property type="match status" value="1"/>
</dbReference>
<evidence type="ECO:0000256" key="3">
    <source>
        <dbReference type="ARBA" id="ARBA00022111"/>
    </source>
</evidence>
<evidence type="ECO:0000256" key="7">
    <source>
        <dbReference type="ARBA" id="ARBA00022771"/>
    </source>
</evidence>
<feature type="region of interest" description="Disordered" evidence="11">
    <location>
        <begin position="505"/>
        <end position="526"/>
    </location>
</feature>
<feature type="region of interest" description="Disordered" evidence="11">
    <location>
        <begin position="216"/>
        <end position="308"/>
    </location>
</feature>
<dbReference type="GO" id="GO:0005694">
    <property type="term" value="C:chromosome"/>
    <property type="evidence" value="ECO:0007669"/>
    <property type="project" value="UniProtKB-SubCell"/>
</dbReference>